<dbReference type="PROSITE" id="PS00191">
    <property type="entry name" value="CYTOCHROME_B5_1"/>
    <property type="match status" value="1"/>
</dbReference>
<dbReference type="Proteomes" id="UP001152797">
    <property type="component" value="Unassembled WGS sequence"/>
</dbReference>
<gene>
    <name evidence="7" type="ORF">C1SCF055_LOCUS32885</name>
</gene>
<comment type="caution">
    <text evidence="7">The sequence shown here is derived from an EMBL/GenBank/DDBJ whole genome shotgun (WGS) entry which is preliminary data.</text>
</comment>
<dbReference type="GO" id="GO:0046872">
    <property type="term" value="F:metal ion binding"/>
    <property type="evidence" value="ECO:0007669"/>
    <property type="project" value="UniProtKB-UniRule"/>
</dbReference>
<dbReference type="InterPro" id="IPR050668">
    <property type="entry name" value="Cytochrome_b5"/>
</dbReference>
<keyword evidence="3 5" id="KW-0408">Iron</keyword>
<evidence type="ECO:0000313" key="7">
    <source>
        <dbReference type="EMBL" id="CAI4007321.1"/>
    </source>
</evidence>
<keyword evidence="1 5" id="KW-0349">Heme</keyword>
<dbReference type="Pfam" id="PF00173">
    <property type="entry name" value="Cyt-b5"/>
    <property type="match status" value="1"/>
</dbReference>
<evidence type="ECO:0000256" key="5">
    <source>
        <dbReference type="RuleBase" id="RU362121"/>
    </source>
</evidence>
<keyword evidence="2 5" id="KW-0479">Metal-binding</keyword>
<accession>A0A9P1DCU4</accession>
<evidence type="ECO:0000313" key="9">
    <source>
        <dbReference type="Proteomes" id="UP001152797"/>
    </source>
</evidence>
<dbReference type="PANTHER" id="PTHR19359">
    <property type="entry name" value="CYTOCHROME B5"/>
    <property type="match status" value="1"/>
</dbReference>
<dbReference type="GO" id="GO:0020037">
    <property type="term" value="F:heme binding"/>
    <property type="evidence" value="ECO:0007669"/>
    <property type="project" value="UniProtKB-UniRule"/>
</dbReference>
<dbReference type="SUPFAM" id="SSF55856">
    <property type="entry name" value="Cytochrome b5-like heme/steroid binding domain"/>
    <property type="match status" value="1"/>
</dbReference>
<evidence type="ECO:0000256" key="4">
    <source>
        <dbReference type="ARBA" id="ARBA00038168"/>
    </source>
</evidence>
<dbReference type="InterPro" id="IPR001199">
    <property type="entry name" value="Cyt_B5-like_heme/steroid-bd"/>
</dbReference>
<protein>
    <submittedName>
        <fullName evidence="8">Cytochrome b5 isoform A</fullName>
    </submittedName>
</protein>
<dbReference type="PRINTS" id="PR00363">
    <property type="entry name" value="CYTOCHROMEB5"/>
</dbReference>
<dbReference type="InterPro" id="IPR036400">
    <property type="entry name" value="Cyt_B5-like_heme/steroid_sf"/>
</dbReference>
<dbReference type="InterPro" id="IPR018506">
    <property type="entry name" value="Cyt_B5_heme-BS"/>
</dbReference>
<dbReference type="OrthoDB" id="260519at2759"/>
<evidence type="ECO:0000256" key="2">
    <source>
        <dbReference type="ARBA" id="ARBA00022723"/>
    </source>
</evidence>
<dbReference type="GO" id="GO:0016020">
    <property type="term" value="C:membrane"/>
    <property type="evidence" value="ECO:0007669"/>
    <property type="project" value="TreeGrafter"/>
</dbReference>
<dbReference type="AlphaFoldDB" id="A0A9P1DCU4"/>
<organism evidence="7">
    <name type="scientific">Cladocopium goreaui</name>
    <dbReference type="NCBI Taxonomy" id="2562237"/>
    <lineage>
        <taxon>Eukaryota</taxon>
        <taxon>Sar</taxon>
        <taxon>Alveolata</taxon>
        <taxon>Dinophyceae</taxon>
        <taxon>Suessiales</taxon>
        <taxon>Symbiodiniaceae</taxon>
        <taxon>Cladocopium</taxon>
    </lineage>
</organism>
<sequence>MKFSLFQSLLLPFGSEPFECLRLLASPISSFDILTMSVSAEEVAKHNTDKDCWVIVGDQVLDVTNFLSEHPGGKKSIMMFAGKDATEEFDMLHDRKVIKKYGIDEGTVELKGTIKK</sequence>
<dbReference type="SMART" id="SM01117">
    <property type="entry name" value="Cyt-b5"/>
    <property type="match status" value="1"/>
</dbReference>
<dbReference type="EMBL" id="CAMXCT010004013">
    <property type="protein sequence ID" value="CAI4007321.1"/>
    <property type="molecule type" value="Genomic_DNA"/>
</dbReference>
<keyword evidence="9" id="KW-1185">Reference proteome</keyword>
<name>A0A9P1DCU4_9DINO</name>
<dbReference type="Gene3D" id="3.10.120.10">
    <property type="entry name" value="Cytochrome b5-like heme/steroid binding domain"/>
    <property type="match status" value="1"/>
</dbReference>
<proteinExistence type="inferred from homology"/>
<evidence type="ECO:0000256" key="3">
    <source>
        <dbReference type="ARBA" id="ARBA00023004"/>
    </source>
</evidence>
<reference evidence="7" key="1">
    <citation type="submission" date="2022-10" db="EMBL/GenBank/DDBJ databases">
        <authorList>
            <person name="Chen Y."/>
            <person name="Dougan E. K."/>
            <person name="Chan C."/>
            <person name="Rhodes N."/>
            <person name="Thang M."/>
        </authorList>
    </citation>
    <scope>NUCLEOTIDE SEQUENCE</scope>
</reference>
<reference evidence="8 9" key="2">
    <citation type="submission" date="2024-05" db="EMBL/GenBank/DDBJ databases">
        <authorList>
            <person name="Chen Y."/>
            <person name="Shah S."/>
            <person name="Dougan E. K."/>
            <person name="Thang M."/>
            <person name="Chan C."/>
        </authorList>
    </citation>
    <scope>NUCLEOTIDE SEQUENCE [LARGE SCALE GENOMIC DNA]</scope>
</reference>
<feature type="domain" description="Cytochrome b5 heme-binding" evidence="6">
    <location>
        <begin position="35"/>
        <end position="93"/>
    </location>
</feature>
<evidence type="ECO:0000313" key="8">
    <source>
        <dbReference type="EMBL" id="CAL4794633.1"/>
    </source>
</evidence>
<dbReference type="PROSITE" id="PS50255">
    <property type="entry name" value="CYTOCHROME_B5_2"/>
    <property type="match status" value="1"/>
</dbReference>
<dbReference type="EMBL" id="CAMXCT030004013">
    <property type="protein sequence ID" value="CAL4794633.1"/>
    <property type="molecule type" value="Genomic_DNA"/>
</dbReference>
<evidence type="ECO:0000256" key="1">
    <source>
        <dbReference type="ARBA" id="ARBA00022617"/>
    </source>
</evidence>
<evidence type="ECO:0000259" key="6">
    <source>
        <dbReference type="PROSITE" id="PS50255"/>
    </source>
</evidence>
<comment type="similarity">
    <text evidence="4 5">Belongs to the cytochrome b5 family.</text>
</comment>
<dbReference type="EMBL" id="CAMXCT020004013">
    <property type="protein sequence ID" value="CAL1160696.1"/>
    <property type="molecule type" value="Genomic_DNA"/>
</dbReference>